<reference evidence="2 3" key="1">
    <citation type="submission" date="2016-03" db="EMBL/GenBank/DDBJ databases">
        <authorList>
            <person name="Ploux O."/>
        </authorList>
    </citation>
    <scope>NUCLEOTIDE SEQUENCE [LARGE SCALE GENOMIC DNA]</scope>
    <source>
        <strain evidence="2 3">R0</strain>
    </source>
</reference>
<feature type="compositionally biased region" description="Basic and acidic residues" evidence="1">
    <location>
        <begin position="276"/>
        <end position="367"/>
    </location>
</feature>
<feature type="compositionally biased region" description="Basic and acidic residues" evidence="1">
    <location>
        <begin position="204"/>
        <end position="269"/>
    </location>
</feature>
<organism evidence="2 3">
    <name type="scientific">Bdellovibrio bacteriovorus</name>
    <dbReference type="NCBI Taxonomy" id="959"/>
    <lineage>
        <taxon>Bacteria</taxon>
        <taxon>Pseudomonadati</taxon>
        <taxon>Bdellovibrionota</taxon>
        <taxon>Bdellovibrionia</taxon>
        <taxon>Bdellovibrionales</taxon>
        <taxon>Pseudobdellovibrionaceae</taxon>
        <taxon>Bdellovibrio</taxon>
    </lineage>
</organism>
<dbReference type="Proteomes" id="UP000075320">
    <property type="component" value="Unassembled WGS sequence"/>
</dbReference>
<dbReference type="EMBL" id="LUKE01000001">
    <property type="protein sequence ID" value="KYG65960.1"/>
    <property type="molecule type" value="Genomic_DNA"/>
</dbReference>
<gene>
    <name evidence="2" type="ORF">AZI86_02515</name>
</gene>
<accession>A0A150WNH3</accession>
<sequence>MCGVLFVSTMGYAKSNPMPFSSCVDEIYANAGARTMNDAKITCRMQNDAAFVQCATDLYNDLDRGYSSDRAIGICLDRYPGQSIHTSCVTILGSAGFERMAAIHICDETTDTLSLAIPKCIYRLSRTNSDTIVDDCRQAFERGQLNNEGFDKDAYARLEKENARRKAQEAADRREAQARAQAERQRQIEIAQRREAQRAADQARAAEARRQEQQNRQQEIQRQKDRAANQRIENERARRAEEKRRQEEERNFNDMIREENARQARERAKQAQNQNKKREEIPAVTPKKDVGSKNTKKSEDKPVVKQDQAKDSGSDQSRRDEEIKRKTAEGRERVERAKREAEERRQQQERDKNKGQSAKVEEKKTGDGTEDVPPPPVGGDFTDLPNPTAN</sequence>
<dbReference type="AlphaFoldDB" id="A0A150WNH3"/>
<proteinExistence type="predicted"/>
<feature type="compositionally biased region" description="Basic and acidic residues" evidence="1">
    <location>
        <begin position="162"/>
        <end position="198"/>
    </location>
</feature>
<protein>
    <submittedName>
        <fullName evidence="2">Uncharacterized protein</fullName>
    </submittedName>
</protein>
<keyword evidence="3" id="KW-1185">Reference proteome</keyword>
<evidence type="ECO:0000313" key="3">
    <source>
        <dbReference type="Proteomes" id="UP000075320"/>
    </source>
</evidence>
<name>A0A150WNH3_BDEBC</name>
<evidence type="ECO:0000256" key="1">
    <source>
        <dbReference type="SAM" id="MobiDB-lite"/>
    </source>
</evidence>
<comment type="caution">
    <text evidence="2">The sequence shown here is derived from an EMBL/GenBank/DDBJ whole genome shotgun (WGS) entry which is preliminary data.</text>
</comment>
<evidence type="ECO:0000313" key="2">
    <source>
        <dbReference type="EMBL" id="KYG65960.1"/>
    </source>
</evidence>
<feature type="region of interest" description="Disordered" evidence="1">
    <location>
        <begin position="162"/>
        <end position="390"/>
    </location>
</feature>